<feature type="compositionally biased region" description="Low complexity" evidence="1">
    <location>
        <begin position="131"/>
        <end position="146"/>
    </location>
</feature>
<reference evidence="2 3" key="1">
    <citation type="journal article" date="2018" name="PLoS Pathog.">
        <title>Evolution of structural diversity of trichothecenes, a family of toxins produced by plant pathogenic and entomopathogenic fungi.</title>
        <authorList>
            <person name="Proctor R.H."/>
            <person name="McCormick S.P."/>
            <person name="Kim H.S."/>
            <person name="Cardoza R.E."/>
            <person name="Stanley A.M."/>
            <person name="Lindo L."/>
            <person name="Kelly A."/>
            <person name="Brown D.W."/>
            <person name="Lee T."/>
            <person name="Vaughan M.M."/>
            <person name="Alexander N.J."/>
            <person name="Busman M."/>
            <person name="Gutierrez S."/>
        </authorList>
    </citation>
    <scope>NUCLEOTIDE SEQUENCE [LARGE SCALE GENOMIC DNA]</scope>
    <source>
        <strain evidence="2 3">NRRL 3299</strain>
    </source>
</reference>
<keyword evidence="3" id="KW-1185">Reference proteome</keyword>
<evidence type="ECO:0000313" key="2">
    <source>
        <dbReference type="EMBL" id="RGP59403.1"/>
    </source>
</evidence>
<accession>A0A395RHA2</accession>
<sequence>MRVCEQERPSAFRGVEGIYSRHDDKQLFQVLFGIPISYEGAVHFWTSDSSIVQHGWEEVFSQFPDHLHWLVAEVTEPLMSGLIPRCPVHYNNAQRYTWDLILKTAQELGPQKYVRRPHPYGAIGDGRPHPETSSTSSSPTPGEETSSPPPLTYQELVATSVPDMLEEESLRFSLPSCLEEELMSSPPQTYQETVGTFALEAMNEQYPASSDYYQADDIHPERLFDSGPSSIGLDHCCSTPPCCQSPALDAGPP</sequence>
<evidence type="ECO:0000313" key="3">
    <source>
        <dbReference type="Proteomes" id="UP000266152"/>
    </source>
</evidence>
<dbReference type="AlphaFoldDB" id="A0A395RHA2"/>
<evidence type="ECO:0000256" key="1">
    <source>
        <dbReference type="SAM" id="MobiDB-lite"/>
    </source>
</evidence>
<comment type="caution">
    <text evidence="2">The sequence shown here is derived from an EMBL/GenBank/DDBJ whole genome shotgun (WGS) entry which is preliminary data.</text>
</comment>
<name>A0A395RHA2_FUSSP</name>
<proteinExistence type="predicted"/>
<protein>
    <submittedName>
        <fullName evidence="2">Uncharacterized protein</fullName>
    </submittedName>
</protein>
<gene>
    <name evidence="2" type="ORF">FSPOR_11349</name>
</gene>
<dbReference type="Proteomes" id="UP000266152">
    <property type="component" value="Unassembled WGS sequence"/>
</dbReference>
<organism evidence="2 3">
    <name type="scientific">Fusarium sporotrichioides</name>
    <dbReference type="NCBI Taxonomy" id="5514"/>
    <lineage>
        <taxon>Eukaryota</taxon>
        <taxon>Fungi</taxon>
        <taxon>Dikarya</taxon>
        <taxon>Ascomycota</taxon>
        <taxon>Pezizomycotina</taxon>
        <taxon>Sordariomycetes</taxon>
        <taxon>Hypocreomycetidae</taxon>
        <taxon>Hypocreales</taxon>
        <taxon>Nectriaceae</taxon>
        <taxon>Fusarium</taxon>
    </lineage>
</organism>
<feature type="region of interest" description="Disordered" evidence="1">
    <location>
        <begin position="114"/>
        <end position="151"/>
    </location>
</feature>
<dbReference type="EMBL" id="PXOF01000219">
    <property type="protein sequence ID" value="RGP59403.1"/>
    <property type="molecule type" value="Genomic_DNA"/>
</dbReference>